<name>A0A0U2XP76_9BACT</name>
<keyword evidence="2" id="KW-0732">Signal</keyword>
<feature type="compositionally biased region" description="Polar residues" evidence="1">
    <location>
        <begin position="28"/>
        <end position="37"/>
    </location>
</feature>
<feature type="region of interest" description="Disordered" evidence="1">
    <location>
        <begin position="23"/>
        <end position="48"/>
    </location>
</feature>
<dbReference type="PROSITE" id="PS51257">
    <property type="entry name" value="PROKAR_LIPOPROTEIN"/>
    <property type="match status" value="1"/>
</dbReference>
<reference evidence="3" key="1">
    <citation type="journal article" date="2016" name="ISME J.">
        <title>Functional metagenomic screen reveals new and diverse microbial rhodopsins.</title>
        <authorList>
            <person name="Pushkarev A."/>
            <person name="Beja O."/>
        </authorList>
    </citation>
    <scope>NUCLEOTIDE SEQUENCE</scope>
</reference>
<evidence type="ECO:0000256" key="1">
    <source>
        <dbReference type="SAM" id="MobiDB-lite"/>
    </source>
</evidence>
<proteinExistence type="predicted"/>
<feature type="signal peptide" evidence="2">
    <location>
        <begin position="1"/>
        <end position="20"/>
    </location>
</feature>
<sequence length="273" mass="30832">MRFLLSVCLISFLIFFFGCKTTTEDEPTVSSSSSQTLEEPEDEVDEEKPQSIVIPVASMGDVSETRKKILQNTLEDELKEHFLLISQEQFEEAQEKAFEELDYEECTEDQCIMIIQEMLQVENVFHLEVIREGSDTQMSLSWRTLDEKKKETEVCMGCGTFQLNEKVNGLVKKLVGMKKVYKEKPVEQKIEKDKTDGIFVNVGKEGKILTSYDGKTWTQRSSGTKKHISDVTSGNGLFVTVGRNGTILTSSNGISCPDRMKLIPNLLTQSNVS</sequence>
<accession>A0A0U2XP76</accession>
<organism evidence="3">
    <name type="scientific">uncultured bacterium EIL80B09</name>
    <dbReference type="NCBI Taxonomy" id="1768206"/>
    <lineage>
        <taxon>Bacteria</taxon>
        <taxon>environmental samples</taxon>
    </lineage>
</organism>
<protein>
    <recommendedName>
        <fullName evidence="4">Lipoprotein</fullName>
    </recommendedName>
</protein>
<evidence type="ECO:0000256" key="2">
    <source>
        <dbReference type="SAM" id="SignalP"/>
    </source>
</evidence>
<dbReference type="AlphaFoldDB" id="A0A0U2XP76"/>
<evidence type="ECO:0008006" key="4">
    <source>
        <dbReference type="Google" id="ProtNLM"/>
    </source>
</evidence>
<dbReference type="EMBL" id="KT201086">
    <property type="protein sequence ID" value="ALS56084.1"/>
    <property type="molecule type" value="Genomic_DNA"/>
</dbReference>
<evidence type="ECO:0000313" key="3">
    <source>
        <dbReference type="EMBL" id="ALS56084.1"/>
    </source>
</evidence>
<feature type="chain" id="PRO_5006834415" description="Lipoprotein" evidence="2">
    <location>
        <begin position="21"/>
        <end position="273"/>
    </location>
</feature>